<sequence length="171" mass="18413">MQLINYLPILAVLSPALGLPAPAPAPALAAAPLPAPATISKNPNIAPMCTPQLNANTCVLNWNTNTMAANDDLSNINNLVAYARVTIYSNTCTAIGGISNGLDQNVYVDAAGFEQRMLLQNMWDEAKGFKVPRWIYDGKQYGVENCSCFDGPLLGEPKDTHVCQFPFDCHS</sequence>
<reference evidence="2 3" key="1">
    <citation type="journal article" date="2014" name="Genome Announc.">
        <title>Draft genome sequence of Sclerotinia borealis, a psychrophilic plant pathogenic fungus.</title>
        <authorList>
            <person name="Mardanov A.V."/>
            <person name="Beletsky A.V."/>
            <person name="Kadnikov V.V."/>
            <person name="Ignatov A.N."/>
            <person name="Ravin N.V."/>
        </authorList>
    </citation>
    <scope>NUCLEOTIDE SEQUENCE [LARGE SCALE GENOMIC DNA]</scope>
    <source>
        <strain evidence="3">F-4157</strain>
    </source>
</reference>
<feature type="chain" id="PRO_5004918685" evidence="1">
    <location>
        <begin position="19"/>
        <end position="171"/>
    </location>
</feature>
<evidence type="ECO:0000256" key="1">
    <source>
        <dbReference type="SAM" id="SignalP"/>
    </source>
</evidence>
<dbReference type="OrthoDB" id="3505828at2759"/>
<dbReference type="Proteomes" id="UP000019487">
    <property type="component" value="Unassembled WGS sequence"/>
</dbReference>
<organism evidence="2 3">
    <name type="scientific">Sclerotinia borealis (strain F-4128)</name>
    <dbReference type="NCBI Taxonomy" id="1432307"/>
    <lineage>
        <taxon>Eukaryota</taxon>
        <taxon>Fungi</taxon>
        <taxon>Dikarya</taxon>
        <taxon>Ascomycota</taxon>
        <taxon>Pezizomycotina</taxon>
        <taxon>Leotiomycetes</taxon>
        <taxon>Helotiales</taxon>
        <taxon>Sclerotiniaceae</taxon>
        <taxon>Sclerotinia</taxon>
    </lineage>
</organism>
<keyword evidence="1" id="KW-0732">Signal</keyword>
<dbReference type="EMBL" id="AYSA01000060">
    <property type="protein sequence ID" value="ESZ97922.1"/>
    <property type="molecule type" value="Genomic_DNA"/>
</dbReference>
<gene>
    <name evidence="2" type="ORF">SBOR_1687</name>
</gene>
<dbReference type="AlphaFoldDB" id="W9CMB4"/>
<feature type="signal peptide" evidence="1">
    <location>
        <begin position="1"/>
        <end position="18"/>
    </location>
</feature>
<comment type="caution">
    <text evidence="2">The sequence shown here is derived from an EMBL/GenBank/DDBJ whole genome shotgun (WGS) entry which is preliminary data.</text>
</comment>
<evidence type="ECO:0000313" key="3">
    <source>
        <dbReference type="Proteomes" id="UP000019487"/>
    </source>
</evidence>
<keyword evidence="3" id="KW-1185">Reference proteome</keyword>
<dbReference type="HOGENOM" id="CLU_1696548_0_0_1"/>
<accession>W9CMB4</accession>
<proteinExistence type="predicted"/>
<protein>
    <submittedName>
        <fullName evidence="2">Uncharacterized protein</fullName>
    </submittedName>
</protein>
<evidence type="ECO:0000313" key="2">
    <source>
        <dbReference type="EMBL" id="ESZ97922.1"/>
    </source>
</evidence>
<name>W9CMB4_SCLBF</name>